<dbReference type="GO" id="GO:0003677">
    <property type="term" value="F:DNA binding"/>
    <property type="evidence" value="ECO:0007669"/>
    <property type="project" value="UniProtKB-UniRule"/>
</dbReference>
<feature type="region of interest" description="DNA-binding domain" evidence="12">
    <location>
        <begin position="335"/>
        <end position="416"/>
    </location>
</feature>
<evidence type="ECO:0000256" key="8">
    <source>
        <dbReference type="ARBA" id="ARBA00023015"/>
    </source>
</evidence>
<dbReference type="InterPro" id="IPR001866">
    <property type="entry name" value="PPV_E2_N"/>
</dbReference>
<dbReference type="SUPFAM" id="SSF54957">
    <property type="entry name" value="Viral DNA-binding domain"/>
    <property type="match status" value="1"/>
</dbReference>
<dbReference type="Gene3D" id="3.30.70.330">
    <property type="match status" value="1"/>
</dbReference>
<dbReference type="InterPro" id="IPR000427">
    <property type="entry name" value="Papillomavirus_E2_C"/>
</dbReference>
<comment type="PTM">
    <text evidence="12">Phosphorylated.</text>
</comment>
<dbReference type="HAMAP" id="MF_04001">
    <property type="entry name" value="PPV_E2"/>
    <property type="match status" value="1"/>
</dbReference>
<evidence type="ECO:0000256" key="9">
    <source>
        <dbReference type="ARBA" id="ARBA00023125"/>
    </source>
</evidence>
<dbReference type="GO" id="GO:0006275">
    <property type="term" value="P:regulation of DNA replication"/>
    <property type="evidence" value="ECO:0007669"/>
    <property type="project" value="UniProtKB-UniRule"/>
</dbReference>
<dbReference type="GO" id="GO:0042025">
    <property type="term" value="C:host cell nucleus"/>
    <property type="evidence" value="ECO:0007669"/>
    <property type="project" value="UniProtKB-SubCell"/>
</dbReference>
<evidence type="ECO:0000256" key="4">
    <source>
        <dbReference type="ARBA" id="ARBA00022518"/>
    </source>
</evidence>
<keyword evidence="4 12" id="KW-0244">Early protein</keyword>
<evidence type="ECO:0000256" key="2">
    <source>
        <dbReference type="ARBA" id="ARBA00007794"/>
    </source>
</evidence>
<keyword evidence="11 12" id="KW-0804">Transcription</keyword>
<dbReference type="Gene3D" id="2.170.200.10">
    <property type="entry name" value="Papillomavirus E2 early protein domain"/>
    <property type="match status" value="1"/>
</dbReference>
<dbReference type="Pfam" id="PF00508">
    <property type="entry name" value="PPV_E2_N"/>
    <property type="match status" value="1"/>
</dbReference>
<sequence length="416" mass="44702">MENLHRALDALAERQMTLYERGSTNLVDHLDLWFCQRKENVMLHAARKHGVQRVGCLPVPSLATSAAKAKGAIGMTLLIESLLKSPFAGEPWSMTDVSREMYAAPPCDTFKKGGYVVEVFFSQDSHDAMWYTGWQHIYYQGSDGQWLKTPGGVDSRGLFFDREGARDYYVDFQKESNKYGTGGHWVVKVGSQTLSSPVVTSTTGDCGEPAAPPGSGGRGSATGASHAPVSSAGPADNGCGHLADADGVPSQSPRCVSHSHRNSPDGGRKRKAEPSHPRARGPGLLGTPPSPALLQGEDAPDSSHSSQTRPPHHAETEGPAGKPGVVVRRDVSVGGSSFLVLTGRAPQLKCLRYRLKKSHSRKFSEVTTTFFLTRSSGKERAGQAKILLTFDSPGQCSSFWRDFPLPPGVTAQPCFG</sequence>
<comment type="similarity">
    <text evidence="2">Belongs to the papillomaviridae E8^E2C protein family.</text>
</comment>
<dbReference type="InterPro" id="IPR012677">
    <property type="entry name" value="Nucleotide-bd_a/b_plait_sf"/>
</dbReference>
<evidence type="ECO:0000259" key="14">
    <source>
        <dbReference type="Pfam" id="PF00508"/>
    </source>
</evidence>
<feature type="domain" description="Papillomavirus E2 N-terminal" evidence="14">
    <location>
        <begin position="1"/>
        <end position="198"/>
    </location>
</feature>
<evidence type="ECO:0000256" key="13">
    <source>
        <dbReference type="SAM" id="MobiDB-lite"/>
    </source>
</evidence>
<evidence type="ECO:0000256" key="11">
    <source>
        <dbReference type="ARBA" id="ARBA00023163"/>
    </source>
</evidence>
<dbReference type="InterPro" id="IPR042503">
    <property type="entry name" value="Regulatory_protein_E2_N_1"/>
</dbReference>
<dbReference type="GO" id="GO:0003700">
    <property type="term" value="F:DNA-binding transcription factor activity"/>
    <property type="evidence" value="ECO:0007669"/>
    <property type="project" value="UniProtKB-UniRule"/>
</dbReference>
<evidence type="ECO:0000256" key="6">
    <source>
        <dbReference type="ARBA" id="ARBA00022562"/>
    </source>
</evidence>
<dbReference type="Pfam" id="PF00511">
    <property type="entry name" value="PPV_E2_C"/>
    <property type="match status" value="1"/>
</dbReference>
<dbReference type="GO" id="GO:0006351">
    <property type="term" value="P:DNA-templated transcription"/>
    <property type="evidence" value="ECO:0007669"/>
    <property type="project" value="UniProtKB-UniRule"/>
</dbReference>
<evidence type="ECO:0000256" key="5">
    <source>
        <dbReference type="ARBA" id="ARBA00022553"/>
    </source>
</evidence>
<evidence type="ECO:0000259" key="15">
    <source>
        <dbReference type="Pfam" id="PF00511"/>
    </source>
</evidence>
<dbReference type="InterPro" id="IPR035975">
    <property type="entry name" value="E2/EBNA1_C_sf"/>
</dbReference>
<name>A0A1S5SGM7_9PAPI</name>
<evidence type="ECO:0000256" key="3">
    <source>
        <dbReference type="ARBA" id="ARBA00022491"/>
    </source>
</evidence>
<dbReference type="EMBL" id="KX349713">
    <property type="protein sequence ID" value="APF46977.1"/>
    <property type="molecule type" value="Genomic_DNA"/>
</dbReference>
<dbReference type="Gene3D" id="1.10.287.30">
    <property type="entry name" value="E2 (early) protein, N terminal domain, subdomain 1"/>
    <property type="match status" value="1"/>
</dbReference>
<evidence type="ECO:0000313" key="16">
    <source>
        <dbReference type="EMBL" id="APF46977.1"/>
    </source>
</evidence>
<dbReference type="GO" id="GO:0006260">
    <property type="term" value="P:DNA replication"/>
    <property type="evidence" value="ECO:0007669"/>
    <property type="project" value="UniProtKB-KW"/>
</dbReference>
<keyword evidence="7 12" id="KW-0235">DNA replication</keyword>
<reference evidence="16" key="1">
    <citation type="submission" date="2016-06" db="EMBL/GenBank/DDBJ databases">
        <title>EcPV2 E2 variants.</title>
        <authorList>
            <person name="Sykora S."/>
            <person name="Brandt S."/>
        </authorList>
    </citation>
    <scope>NUCLEOTIDE SEQUENCE</scope>
</reference>
<dbReference type="InterPro" id="IPR033668">
    <property type="entry name" value="Reg_prot_E2"/>
</dbReference>
<evidence type="ECO:0000256" key="12">
    <source>
        <dbReference type="HAMAP-Rule" id="MF_04001"/>
    </source>
</evidence>
<keyword evidence="3 12" id="KW-0678">Repressor</keyword>
<protein>
    <recommendedName>
        <fullName evidence="12">Regulatory protein E2</fullName>
    </recommendedName>
</protein>
<proteinExistence type="inferred from homology"/>
<dbReference type="GO" id="GO:0039693">
    <property type="term" value="P:viral DNA genome replication"/>
    <property type="evidence" value="ECO:0007669"/>
    <property type="project" value="UniProtKB-UniRule"/>
</dbReference>
<dbReference type="GO" id="GO:0000166">
    <property type="term" value="F:nucleotide binding"/>
    <property type="evidence" value="ECO:0007669"/>
    <property type="project" value="UniProtKB-UniRule"/>
</dbReference>
<feature type="compositionally biased region" description="Basic and acidic residues" evidence="13">
    <location>
        <begin position="262"/>
        <end position="276"/>
    </location>
</feature>
<comment type="similarity">
    <text evidence="12">Belongs to the papillomaviridae E2 protein family.</text>
</comment>
<organism evidence="16">
    <name type="scientific">Equus caballus papillomavirus 2</name>
    <dbReference type="NCBI Taxonomy" id="526413"/>
    <lineage>
        <taxon>Viruses</taxon>
        <taxon>Monodnaviria</taxon>
        <taxon>Shotokuvirae</taxon>
        <taxon>Cossaviricota</taxon>
        <taxon>Papovaviricetes</taxon>
        <taxon>Zurhausenvirales</taxon>
        <taxon>Papillomaviridae</taxon>
        <taxon>Firstpapillomavirinae</taxon>
        <taxon>Dyoiotapapillomavirus</taxon>
        <taxon>Dyoiotapapillomavirus 1</taxon>
    </lineage>
</organism>
<feature type="region of interest" description="Disordered" evidence="13">
    <location>
        <begin position="196"/>
        <end position="326"/>
    </location>
</feature>
<accession>A0A1S5SGM7</accession>
<gene>
    <name evidence="12 16" type="primary">E2</name>
</gene>
<comment type="subcellular location">
    <subcellularLocation>
        <location evidence="1 12">Host nucleus</location>
    </subcellularLocation>
</comment>
<evidence type="ECO:0000256" key="7">
    <source>
        <dbReference type="ARBA" id="ARBA00022705"/>
    </source>
</evidence>
<evidence type="ECO:0000256" key="1">
    <source>
        <dbReference type="ARBA" id="ARBA00004147"/>
    </source>
</evidence>
<evidence type="ECO:0000256" key="10">
    <source>
        <dbReference type="ARBA" id="ARBA00023159"/>
    </source>
</evidence>
<dbReference type="InterPro" id="IPR036050">
    <property type="entry name" value="Regulatory_protein_E2_N"/>
</dbReference>
<comment type="function">
    <text evidence="12">Plays a role in the initiation of viral DNA replication. A dimer of E2 interacts with a dimer of E1 in order to improve specificity of E1 DNA binding activity. Once the complex recognizes and binds DNA at specific sites, the E2 dimer is removed from DNA. E2 also regulates viral transcription through binding to the E2RE response element (5'-ACCNNNNNNGGT-3') present in multiple copies in the regulatory regions of the viral genome. Activates or represses transcription depending on E2RE's position with regards to proximal promoter elements including the TATA-box. Repression occurs by sterically hindering the assembly of the transcription initiation complex.</text>
</comment>
<keyword evidence="9 12" id="KW-0238">DNA-binding</keyword>
<keyword evidence="6 12" id="KW-1048">Host nucleus</keyword>
<keyword evidence="5 12" id="KW-0597">Phosphoprotein</keyword>
<dbReference type="SUPFAM" id="SSF51332">
    <property type="entry name" value="E2 regulatory, transactivation domain"/>
    <property type="match status" value="1"/>
</dbReference>
<keyword evidence="8 12" id="KW-0805">Transcription regulation</keyword>
<keyword evidence="10 12" id="KW-0010">Activator</keyword>
<comment type="caution">
    <text evidence="12">Lacks conserved residue(s) required for the propagation of feature annotation.</text>
</comment>
<dbReference type="InterPro" id="IPR042504">
    <property type="entry name" value="Regulatory_protein_E2_N_2"/>
</dbReference>
<comment type="subunit">
    <text evidence="12">Binds DNA as homodimer. Interacts with protein E1; this interaction greatly increases E1 DNA-binding activity. Interacts with protein L1; this interaction enhances E2-dependent replication and transcription activation. Interacts with protein L2; this interaction inhibits E2 transcriptional activity but not DNA replication function E2. Interacts with protein E7; this interaction inhibits E7 oncogenic activity. Interacts with host TAF1; this interaction modulates E2-dependent transcriptional regulation. Interacts with host BRD4; this interaction mediates E2 transcriptional activation function. Additionally, the interaction with host BRD4 on mitotic chromosomes mediates tethering of the viral genome. Interacts with host TOPBP1; this interaction is required for optimal viral DNA replication.</text>
</comment>
<feature type="domain" description="Papillomavirus E2 C-terminal" evidence="15">
    <location>
        <begin position="339"/>
        <end position="412"/>
    </location>
</feature>